<gene>
    <name evidence="2" type="ORF">BU23DRAFT_555205</name>
</gene>
<evidence type="ECO:0000256" key="1">
    <source>
        <dbReference type="SAM" id="MobiDB-lite"/>
    </source>
</evidence>
<evidence type="ECO:0000313" key="3">
    <source>
        <dbReference type="Proteomes" id="UP000800036"/>
    </source>
</evidence>
<accession>A0A6A5VBK8</accession>
<organism evidence="2 3">
    <name type="scientific">Bimuria novae-zelandiae CBS 107.79</name>
    <dbReference type="NCBI Taxonomy" id="1447943"/>
    <lineage>
        <taxon>Eukaryota</taxon>
        <taxon>Fungi</taxon>
        <taxon>Dikarya</taxon>
        <taxon>Ascomycota</taxon>
        <taxon>Pezizomycotina</taxon>
        <taxon>Dothideomycetes</taxon>
        <taxon>Pleosporomycetidae</taxon>
        <taxon>Pleosporales</taxon>
        <taxon>Massarineae</taxon>
        <taxon>Didymosphaeriaceae</taxon>
        <taxon>Bimuria</taxon>
    </lineage>
</organism>
<dbReference type="Proteomes" id="UP000800036">
    <property type="component" value="Unassembled WGS sequence"/>
</dbReference>
<dbReference type="AlphaFoldDB" id="A0A6A5VBK8"/>
<protein>
    <submittedName>
        <fullName evidence="2">Uncharacterized protein</fullName>
    </submittedName>
</protein>
<feature type="region of interest" description="Disordered" evidence="1">
    <location>
        <begin position="52"/>
        <end position="80"/>
    </location>
</feature>
<name>A0A6A5VBK8_9PLEO</name>
<dbReference type="EMBL" id="ML976687">
    <property type="protein sequence ID" value="KAF1972406.1"/>
    <property type="molecule type" value="Genomic_DNA"/>
</dbReference>
<proteinExistence type="predicted"/>
<keyword evidence="3" id="KW-1185">Reference proteome</keyword>
<feature type="compositionally biased region" description="Polar residues" evidence="1">
    <location>
        <begin position="56"/>
        <end position="70"/>
    </location>
</feature>
<reference evidence="2" key="1">
    <citation type="journal article" date="2020" name="Stud. Mycol.">
        <title>101 Dothideomycetes genomes: a test case for predicting lifestyles and emergence of pathogens.</title>
        <authorList>
            <person name="Haridas S."/>
            <person name="Albert R."/>
            <person name="Binder M."/>
            <person name="Bloem J."/>
            <person name="Labutti K."/>
            <person name="Salamov A."/>
            <person name="Andreopoulos B."/>
            <person name="Baker S."/>
            <person name="Barry K."/>
            <person name="Bills G."/>
            <person name="Bluhm B."/>
            <person name="Cannon C."/>
            <person name="Castanera R."/>
            <person name="Culley D."/>
            <person name="Daum C."/>
            <person name="Ezra D."/>
            <person name="Gonzalez J."/>
            <person name="Henrissat B."/>
            <person name="Kuo A."/>
            <person name="Liang C."/>
            <person name="Lipzen A."/>
            <person name="Lutzoni F."/>
            <person name="Magnuson J."/>
            <person name="Mondo S."/>
            <person name="Nolan M."/>
            <person name="Ohm R."/>
            <person name="Pangilinan J."/>
            <person name="Park H.-J."/>
            <person name="Ramirez L."/>
            <person name="Alfaro M."/>
            <person name="Sun H."/>
            <person name="Tritt A."/>
            <person name="Yoshinaga Y."/>
            <person name="Zwiers L.-H."/>
            <person name="Turgeon B."/>
            <person name="Goodwin S."/>
            <person name="Spatafora J."/>
            <person name="Crous P."/>
            <person name="Grigoriev I."/>
        </authorList>
    </citation>
    <scope>NUCLEOTIDE SEQUENCE</scope>
    <source>
        <strain evidence="2">CBS 107.79</strain>
    </source>
</reference>
<sequence length="171" mass="19482">MIWSEDPMFHVAFISRAGALTRWTSFSPDRPHRITEINAVVSHKLALHKNPAVQPRNATSRGVPSCNQQAAKDAQDRGRSTTPVSSLLYAAVLQELPSPLSLSMYLVKGLKSPMVIPIKYLLHEYRWLMWLVSRSPYRNVLGQAFRFTPLYQGPEKFVRLESLRIDPIWPA</sequence>
<evidence type="ECO:0000313" key="2">
    <source>
        <dbReference type="EMBL" id="KAF1972406.1"/>
    </source>
</evidence>